<feature type="signal peptide" evidence="5">
    <location>
        <begin position="1"/>
        <end position="31"/>
    </location>
</feature>
<keyword evidence="3" id="KW-0119">Carbohydrate metabolism</keyword>
<keyword evidence="5" id="KW-0732">Signal</keyword>
<dbReference type="SMART" id="SM00060">
    <property type="entry name" value="FN3"/>
    <property type="match status" value="4"/>
</dbReference>
<evidence type="ECO:0000256" key="5">
    <source>
        <dbReference type="SAM" id="SignalP"/>
    </source>
</evidence>
<keyword evidence="1" id="KW-0677">Repeat</keyword>
<name>A0ABW7QHE9_9ACTN</name>
<evidence type="ECO:0000256" key="3">
    <source>
        <dbReference type="ARBA" id="ARBA00023326"/>
    </source>
</evidence>
<evidence type="ECO:0000256" key="1">
    <source>
        <dbReference type="ARBA" id="ARBA00022737"/>
    </source>
</evidence>
<sequence length="446" mass="47872">MSRRLHPRPAAVASAAAVVILALGISGTAHAAAPTEASDSAHHIGDDPDQPDNPLYDAPEGLYAASGREAVSLSWGSLSAATAYEVYRAEAEGTEPDEVGPYTLLATVPASSYVDSDADPDVEYAYKVRALDDAGHVSPYTDPVRGTRDTVAPLSPQDLTLAREDGRGVTLTWRSGNSDAVKYVLYRFESPNSTYTKVGSTTSLTFRDTKGEPGRRYIYEVRGVDAVGNESRGSIWAYGTKTVTEATVPTAPTMQGRELVGRRLTLRWSQSPYVPISSYTVYRSKTSPVDITDPANRVDTTTRTEYTGTVSEDEGERDYYYAVVATTPHGVSSPASSSVKPTYSEPQPPRATQFYEVIPGADSVRLQWYAAPSGSGEAPVTGYRVYRSTEPGITRENARFTHVTSSTEYVDRGLTAGTKYYYAVATVDEDGGESALSPEASATPTG</sequence>
<dbReference type="Pfam" id="PF00041">
    <property type="entry name" value="fn3"/>
    <property type="match status" value="1"/>
</dbReference>
<dbReference type="PANTHER" id="PTHR13817">
    <property type="entry name" value="TITIN"/>
    <property type="match status" value="1"/>
</dbReference>
<evidence type="ECO:0000259" key="6">
    <source>
        <dbReference type="PROSITE" id="PS50853"/>
    </source>
</evidence>
<evidence type="ECO:0000256" key="4">
    <source>
        <dbReference type="SAM" id="MobiDB-lite"/>
    </source>
</evidence>
<dbReference type="Proteomes" id="UP001610818">
    <property type="component" value="Unassembled WGS sequence"/>
</dbReference>
<evidence type="ECO:0000313" key="8">
    <source>
        <dbReference type="Proteomes" id="UP001610818"/>
    </source>
</evidence>
<dbReference type="InterPro" id="IPR036116">
    <property type="entry name" value="FN3_sf"/>
</dbReference>
<feature type="domain" description="Fibronectin type-III" evidence="6">
    <location>
        <begin position="248"/>
        <end position="347"/>
    </location>
</feature>
<dbReference type="CDD" id="cd00063">
    <property type="entry name" value="FN3"/>
    <property type="match status" value="3"/>
</dbReference>
<dbReference type="PROSITE" id="PS50853">
    <property type="entry name" value="FN3"/>
    <property type="match status" value="4"/>
</dbReference>
<comment type="caution">
    <text evidence="7">The sequence shown here is derived from an EMBL/GenBank/DDBJ whole genome shotgun (WGS) entry which is preliminary data.</text>
</comment>
<feature type="domain" description="Fibronectin type-III" evidence="6">
    <location>
        <begin position="348"/>
        <end position="446"/>
    </location>
</feature>
<dbReference type="PANTHER" id="PTHR13817:SF73">
    <property type="entry name" value="FIBRONECTIN TYPE-III DOMAIN-CONTAINING PROTEIN"/>
    <property type="match status" value="1"/>
</dbReference>
<dbReference type="InterPro" id="IPR013783">
    <property type="entry name" value="Ig-like_fold"/>
</dbReference>
<accession>A0ABW7QHE9</accession>
<reference evidence="7 8" key="1">
    <citation type="submission" date="2024-10" db="EMBL/GenBank/DDBJ databases">
        <title>The Natural Products Discovery Center: Release of the First 8490 Sequenced Strains for Exploring Actinobacteria Biosynthetic Diversity.</title>
        <authorList>
            <person name="Kalkreuter E."/>
            <person name="Kautsar S.A."/>
            <person name="Yang D."/>
            <person name="Bader C.D."/>
            <person name="Teijaro C.N."/>
            <person name="Fluegel L."/>
            <person name="Davis C.M."/>
            <person name="Simpson J.R."/>
            <person name="Lauterbach L."/>
            <person name="Steele A.D."/>
            <person name="Gui C."/>
            <person name="Meng S."/>
            <person name="Li G."/>
            <person name="Viehrig K."/>
            <person name="Ye F."/>
            <person name="Su P."/>
            <person name="Kiefer A.F."/>
            <person name="Nichols A."/>
            <person name="Cepeda A.J."/>
            <person name="Yan W."/>
            <person name="Fan B."/>
            <person name="Jiang Y."/>
            <person name="Adhikari A."/>
            <person name="Zheng C.-J."/>
            <person name="Schuster L."/>
            <person name="Cowan T.M."/>
            <person name="Smanski M.J."/>
            <person name="Chevrette M.G."/>
            <person name="De Carvalho L.P.S."/>
            <person name="Shen B."/>
        </authorList>
    </citation>
    <scope>NUCLEOTIDE SEQUENCE [LARGE SCALE GENOMIC DNA]</scope>
    <source>
        <strain evidence="7 8">NPDC017990</strain>
    </source>
</reference>
<organism evidence="7 8">
    <name type="scientific">Streptomyces longisporoflavus</name>
    <dbReference type="NCBI Taxonomy" id="28044"/>
    <lineage>
        <taxon>Bacteria</taxon>
        <taxon>Bacillati</taxon>
        <taxon>Actinomycetota</taxon>
        <taxon>Actinomycetes</taxon>
        <taxon>Kitasatosporales</taxon>
        <taxon>Streptomycetaceae</taxon>
        <taxon>Streptomyces</taxon>
    </lineage>
</organism>
<keyword evidence="3" id="KW-0624">Polysaccharide degradation</keyword>
<gene>
    <name evidence="7" type="ORF">ACH4F9_04220</name>
</gene>
<evidence type="ECO:0000313" key="7">
    <source>
        <dbReference type="EMBL" id="MFH8544202.1"/>
    </source>
</evidence>
<proteinExistence type="predicted"/>
<feature type="region of interest" description="Disordered" evidence="4">
    <location>
        <begin position="34"/>
        <end position="58"/>
    </location>
</feature>
<dbReference type="InterPro" id="IPR050964">
    <property type="entry name" value="Striated_Muscle_Regulatory"/>
</dbReference>
<dbReference type="Gene3D" id="2.60.40.10">
    <property type="entry name" value="Immunoglobulins"/>
    <property type="match status" value="4"/>
</dbReference>
<dbReference type="InterPro" id="IPR003961">
    <property type="entry name" value="FN3_dom"/>
</dbReference>
<feature type="domain" description="Fibronectin type-III" evidence="6">
    <location>
        <begin position="50"/>
        <end position="153"/>
    </location>
</feature>
<keyword evidence="2" id="KW-0326">Glycosidase</keyword>
<evidence type="ECO:0000256" key="2">
    <source>
        <dbReference type="ARBA" id="ARBA00023295"/>
    </source>
</evidence>
<keyword evidence="8" id="KW-1185">Reference proteome</keyword>
<dbReference type="SUPFAM" id="SSF49265">
    <property type="entry name" value="Fibronectin type III"/>
    <property type="match status" value="2"/>
</dbReference>
<feature type="domain" description="Fibronectin type-III" evidence="6">
    <location>
        <begin position="155"/>
        <end position="247"/>
    </location>
</feature>
<protein>
    <submittedName>
        <fullName evidence="7">Fibronectin type III domain-containing protein</fullName>
    </submittedName>
</protein>
<dbReference type="EMBL" id="JBIRGQ010000001">
    <property type="protein sequence ID" value="MFH8544202.1"/>
    <property type="molecule type" value="Genomic_DNA"/>
</dbReference>
<keyword evidence="2" id="KW-0378">Hydrolase</keyword>
<dbReference type="RefSeq" id="WP_397707659.1">
    <property type="nucleotide sequence ID" value="NZ_JBIRGN010000001.1"/>
</dbReference>
<feature type="chain" id="PRO_5046441660" evidence="5">
    <location>
        <begin position="32"/>
        <end position="446"/>
    </location>
</feature>